<sequence length="67" mass="7720">MHSVVTVLLKEEIEKEVRKSEEKQENLAFRMPLQDFTSNEAYEGQDNRIENKTSAKGGHNIEVKDVT</sequence>
<evidence type="ECO:0000313" key="2">
    <source>
        <dbReference type="EMBL" id="WAR03013.1"/>
    </source>
</evidence>
<evidence type="ECO:0000313" key="3">
    <source>
        <dbReference type="Proteomes" id="UP001164746"/>
    </source>
</evidence>
<proteinExistence type="predicted"/>
<keyword evidence="3" id="KW-1185">Reference proteome</keyword>
<gene>
    <name evidence="2" type="ORF">MAR_009571</name>
</gene>
<dbReference type="EMBL" id="CP111015">
    <property type="protein sequence ID" value="WAR03013.1"/>
    <property type="molecule type" value="Genomic_DNA"/>
</dbReference>
<evidence type="ECO:0000256" key="1">
    <source>
        <dbReference type="SAM" id="MobiDB-lite"/>
    </source>
</evidence>
<protein>
    <submittedName>
        <fullName evidence="2">Uncharacterized protein</fullName>
    </submittedName>
</protein>
<dbReference type="Proteomes" id="UP001164746">
    <property type="component" value="Chromosome 4"/>
</dbReference>
<feature type="region of interest" description="Disordered" evidence="1">
    <location>
        <begin position="41"/>
        <end position="67"/>
    </location>
</feature>
<organism evidence="2 3">
    <name type="scientific">Mya arenaria</name>
    <name type="common">Soft-shell clam</name>
    <dbReference type="NCBI Taxonomy" id="6604"/>
    <lineage>
        <taxon>Eukaryota</taxon>
        <taxon>Metazoa</taxon>
        <taxon>Spiralia</taxon>
        <taxon>Lophotrochozoa</taxon>
        <taxon>Mollusca</taxon>
        <taxon>Bivalvia</taxon>
        <taxon>Autobranchia</taxon>
        <taxon>Heteroconchia</taxon>
        <taxon>Euheterodonta</taxon>
        <taxon>Imparidentia</taxon>
        <taxon>Neoheterodontei</taxon>
        <taxon>Myida</taxon>
        <taxon>Myoidea</taxon>
        <taxon>Myidae</taxon>
        <taxon>Mya</taxon>
    </lineage>
</organism>
<accession>A0ABY7DZ49</accession>
<reference evidence="2" key="1">
    <citation type="submission" date="2022-11" db="EMBL/GenBank/DDBJ databases">
        <title>Centuries of genome instability and evolution in soft-shell clam transmissible cancer (bioRxiv).</title>
        <authorList>
            <person name="Hart S.F.M."/>
            <person name="Yonemitsu M.A."/>
            <person name="Giersch R.M."/>
            <person name="Beal B.F."/>
            <person name="Arriagada G."/>
            <person name="Davis B.W."/>
            <person name="Ostrander E.A."/>
            <person name="Goff S.P."/>
            <person name="Metzger M.J."/>
        </authorList>
    </citation>
    <scope>NUCLEOTIDE SEQUENCE</scope>
    <source>
        <strain evidence="2">MELC-2E11</strain>
        <tissue evidence="2">Siphon/mantle</tissue>
    </source>
</reference>
<name>A0ABY7DZ49_MYAAR</name>
<feature type="compositionally biased region" description="Basic and acidic residues" evidence="1">
    <location>
        <begin position="45"/>
        <end position="67"/>
    </location>
</feature>